<dbReference type="HAMAP" id="MF_01384">
    <property type="entry name" value="UreD"/>
    <property type="match status" value="1"/>
</dbReference>
<dbReference type="OrthoDB" id="9807968at2"/>
<dbReference type="PANTHER" id="PTHR33643:SF1">
    <property type="entry name" value="UREASE ACCESSORY PROTEIN D"/>
    <property type="match status" value="1"/>
</dbReference>
<dbReference type="GO" id="GO:0005737">
    <property type="term" value="C:cytoplasm"/>
    <property type="evidence" value="ECO:0007669"/>
    <property type="project" value="UniProtKB-SubCell"/>
</dbReference>
<dbReference type="PANTHER" id="PTHR33643">
    <property type="entry name" value="UREASE ACCESSORY PROTEIN D"/>
    <property type="match status" value="1"/>
</dbReference>
<dbReference type="EMBL" id="MAYH01000001">
    <property type="protein sequence ID" value="OCA77017.1"/>
    <property type="molecule type" value="Genomic_DNA"/>
</dbReference>
<evidence type="ECO:0000313" key="5">
    <source>
        <dbReference type="Proteomes" id="UP000092651"/>
    </source>
</evidence>
<dbReference type="AlphaFoldDB" id="A0A1B8ZZJ6"/>
<comment type="function">
    <text evidence="3">Required for maturation of urease via the functional incorporation of the urease nickel metallocenter.</text>
</comment>
<proteinExistence type="inferred from homology"/>
<evidence type="ECO:0000256" key="1">
    <source>
        <dbReference type="ARBA" id="ARBA00007177"/>
    </source>
</evidence>
<evidence type="ECO:0000313" key="4">
    <source>
        <dbReference type="EMBL" id="OCA77017.1"/>
    </source>
</evidence>
<name>A0A1B8ZZJ6_9FLAO</name>
<dbReference type="Proteomes" id="UP000092651">
    <property type="component" value="Unassembled WGS sequence"/>
</dbReference>
<dbReference type="RefSeq" id="WP_065392773.1">
    <property type="nucleotide sequence ID" value="NZ_MAYH01000001.1"/>
</dbReference>
<keyword evidence="3" id="KW-0996">Nickel insertion</keyword>
<accession>A0A1B8ZZJ6</accession>
<gene>
    <name evidence="3" type="primary">ureD</name>
    <name evidence="4" type="ORF">BBI01_00695</name>
</gene>
<organism evidence="4 5">
    <name type="scientific">Chryseobacterium artocarpi</name>
    <dbReference type="NCBI Taxonomy" id="1414727"/>
    <lineage>
        <taxon>Bacteria</taxon>
        <taxon>Pseudomonadati</taxon>
        <taxon>Bacteroidota</taxon>
        <taxon>Flavobacteriia</taxon>
        <taxon>Flavobacteriales</taxon>
        <taxon>Weeksellaceae</taxon>
        <taxon>Chryseobacterium group</taxon>
        <taxon>Chryseobacterium</taxon>
    </lineage>
</organism>
<comment type="subcellular location">
    <subcellularLocation>
        <location evidence="3">Cytoplasm</location>
    </subcellularLocation>
</comment>
<evidence type="ECO:0000256" key="2">
    <source>
        <dbReference type="ARBA" id="ARBA00023186"/>
    </source>
</evidence>
<keyword evidence="2 3" id="KW-0143">Chaperone</keyword>
<comment type="subunit">
    <text evidence="3">UreD, UreF and UreG form a complex that acts as a GTP-hydrolysis-dependent molecular chaperone, activating the urease apoprotein by helping to assemble the nickel containing metallocenter of UreC. The UreE protein probably delivers the nickel.</text>
</comment>
<keyword evidence="3" id="KW-0963">Cytoplasm</keyword>
<protein>
    <recommendedName>
        <fullName evidence="3">Urease accessory protein UreD</fullName>
    </recommendedName>
</protein>
<evidence type="ECO:0000256" key="3">
    <source>
        <dbReference type="HAMAP-Rule" id="MF_01384"/>
    </source>
</evidence>
<dbReference type="GO" id="GO:0016151">
    <property type="term" value="F:nickel cation binding"/>
    <property type="evidence" value="ECO:0007669"/>
    <property type="project" value="UniProtKB-UniRule"/>
</dbReference>
<comment type="caution">
    <text evidence="4">The sequence shown here is derived from an EMBL/GenBank/DDBJ whole genome shotgun (WGS) entry which is preliminary data.</text>
</comment>
<dbReference type="InterPro" id="IPR002669">
    <property type="entry name" value="UreD"/>
</dbReference>
<keyword evidence="5" id="KW-1185">Reference proteome</keyword>
<comment type="similarity">
    <text evidence="1 3">Belongs to the UreD family.</text>
</comment>
<dbReference type="Pfam" id="PF01774">
    <property type="entry name" value="UreD"/>
    <property type="match status" value="1"/>
</dbReference>
<reference evidence="4 5" key="1">
    <citation type="submission" date="2016-07" db="EMBL/GenBank/DDBJ databases">
        <authorList>
            <person name="Jeong J.-J."/>
            <person name="Kim D.W."/>
            <person name="Sang M.K."/>
            <person name="Choi I.-G."/>
            <person name="Kim K.D."/>
        </authorList>
    </citation>
    <scope>NUCLEOTIDE SEQUENCE [LARGE SCALE GENOMIC DNA]</scope>
    <source>
        <strain evidence="4 5">UTM-3</strain>
    </source>
</reference>
<sequence length="265" mass="30471">MDNHLKIIAGFKEGESFVKDLYVTLPFRVVSVGQRKKDKKLYQMVMSSSPGILDGDHYHLDIKLEEKSSLQLQSQSYQRLFNMRDKALQDMKVTMEDNTSFAYVPHPIVPHEDSNFTSKAKIHIGKNSQIIISEIITCGRKHYGEVFKLKRFQNLMEIYHDDKLVVKDNVVIEPDLIPISSIGNLEQYTHQGTLIFYSTKEDVDKNGLIEQIVEAAAQYIEEMEVGVSAMEDNGFVVRALGHGGELMYNFFLYIQEILWDLDKNN</sequence>